<dbReference type="GO" id="GO:0005524">
    <property type="term" value="F:ATP binding"/>
    <property type="evidence" value="ECO:0007669"/>
    <property type="project" value="UniProtKB-KW"/>
</dbReference>
<comment type="catalytic activity">
    <reaction evidence="1 9">
        <text>1-(5-phospho-beta-D-ribosyl)-ATP + H2O = 1-(5-phospho-beta-D-ribosyl)-5'-AMP + diphosphate + H(+)</text>
        <dbReference type="Rhea" id="RHEA:22828"/>
        <dbReference type="ChEBI" id="CHEBI:15377"/>
        <dbReference type="ChEBI" id="CHEBI:15378"/>
        <dbReference type="ChEBI" id="CHEBI:33019"/>
        <dbReference type="ChEBI" id="CHEBI:59457"/>
        <dbReference type="ChEBI" id="CHEBI:73183"/>
        <dbReference type="EC" id="3.6.1.31"/>
    </reaction>
</comment>
<evidence type="ECO:0000256" key="5">
    <source>
        <dbReference type="ARBA" id="ARBA00022741"/>
    </source>
</evidence>
<comment type="similarity">
    <text evidence="3 9">Belongs to the PRA-PH family.</text>
</comment>
<dbReference type="GO" id="GO:0000105">
    <property type="term" value="P:L-histidine biosynthetic process"/>
    <property type="evidence" value="ECO:0007669"/>
    <property type="project" value="UniProtKB-UniRule"/>
</dbReference>
<dbReference type="CDD" id="cd11534">
    <property type="entry name" value="NTP-PPase_HisIE_like"/>
    <property type="match status" value="1"/>
</dbReference>
<dbReference type="NCBIfam" id="NF001613">
    <property type="entry name" value="PRK00400.1-5"/>
    <property type="match status" value="1"/>
</dbReference>
<dbReference type="NCBIfam" id="TIGR03188">
    <property type="entry name" value="histidine_hisI"/>
    <property type="match status" value="1"/>
</dbReference>
<accession>A0A1H6H283</accession>
<keyword evidence="7 9" id="KW-0067">ATP-binding</keyword>
<comment type="pathway">
    <text evidence="2 9">Amino-acid biosynthesis; L-histidine biosynthesis; L-histidine from 5-phospho-alpha-D-ribose 1-diphosphate: step 2/9.</text>
</comment>
<evidence type="ECO:0000256" key="6">
    <source>
        <dbReference type="ARBA" id="ARBA00022801"/>
    </source>
</evidence>
<dbReference type="NCBIfam" id="NF001611">
    <property type="entry name" value="PRK00400.1-3"/>
    <property type="match status" value="1"/>
</dbReference>
<dbReference type="GO" id="GO:0005737">
    <property type="term" value="C:cytoplasm"/>
    <property type="evidence" value="ECO:0007669"/>
    <property type="project" value="UniProtKB-SubCell"/>
</dbReference>
<organism evidence="10 11">
    <name type="scientific">Magnetospirillum fulvum</name>
    <name type="common">Rhodospirillum fulvum</name>
    <dbReference type="NCBI Taxonomy" id="1082"/>
    <lineage>
        <taxon>Bacteria</taxon>
        <taxon>Pseudomonadati</taxon>
        <taxon>Pseudomonadota</taxon>
        <taxon>Alphaproteobacteria</taxon>
        <taxon>Rhodospirillales</taxon>
        <taxon>Rhodospirillaceae</taxon>
        <taxon>Magnetospirillum</taxon>
    </lineage>
</organism>
<dbReference type="InterPro" id="IPR008179">
    <property type="entry name" value="HisE"/>
</dbReference>
<keyword evidence="8 9" id="KW-0368">Histidine biosynthesis</keyword>
<dbReference type="OrthoDB" id="9814738at2"/>
<dbReference type="UniPathway" id="UPA00031">
    <property type="reaction ID" value="UER00007"/>
</dbReference>
<proteinExistence type="inferred from homology"/>
<keyword evidence="9" id="KW-0963">Cytoplasm</keyword>
<protein>
    <recommendedName>
        <fullName evidence="9">Phosphoribosyl-ATP pyrophosphatase</fullName>
        <shortName evidence="9">PRA-PH</shortName>
        <ecNumber evidence="9">3.6.1.31</ecNumber>
    </recommendedName>
</protein>
<dbReference type="Pfam" id="PF01503">
    <property type="entry name" value="PRA-PH"/>
    <property type="match status" value="1"/>
</dbReference>
<comment type="subcellular location">
    <subcellularLocation>
        <location evidence="9">Cytoplasm</location>
    </subcellularLocation>
</comment>
<reference evidence="11" key="1">
    <citation type="submission" date="2016-10" db="EMBL/GenBank/DDBJ databases">
        <authorList>
            <person name="Varghese N."/>
            <person name="Submissions S."/>
        </authorList>
    </citation>
    <scope>NUCLEOTIDE SEQUENCE [LARGE SCALE GENOMIC DNA]</scope>
    <source>
        <strain evidence="11">DSM 13234</strain>
    </source>
</reference>
<dbReference type="InterPro" id="IPR021130">
    <property type="entry name" value="PRib-ATP_PPHydrolase-like"/>
</dbReference>
<evidence type="ECO:0000313" key="11">
    <source>
        <dbReference type="Proteomes" id="UP000182983"/>
    </source>
</evidence>
<dbReference type="Gene3D" id="1.10.287.1080">
    <property type="entry name" value="MazG-like"/>
    <property type="match status" value="1"/>
</dbReference>
<evidence type="ECO:0000256" key="3">
    <source>
        <dbReference type="ARBA" id="ARBA00009392"/>
    </source>
</evidence>
<dbReference type="AlphaFoldDB" id="A0A1H6H283"/>
<keyword evidence="5 9" id="KW-0547">Nucleotide-binding</keyword>
<dbReference type="EMBL" id="FNWO01000002">
    <property type="protein sequence ID" value="SEH28274.1"/>
    <property type="molecule type" value="Genomic_DNA"/>
</dbReference>
<dbReference type="EC" id="3.6.1.31" evidence="9"/>
<dbReference type="PANTHER" id="PTHR42945">
    <property type="entry name" value="HISTIDINE BIOSYNTHESIS BIFUNCTIONAL PROTEIN"/>
    <property type="match status" value="1"/>
</dbReference>
<evidence type="ECO:0000256" key="9">
    <source>
        <dbReference type="HAMAP-Rule" id="MF_01020"/>
    </source>
</evidence>
<dbReference type="HAMAP" id="MF_01020">
    <property type="entry name" value="HisE"/>
    <property type="match status" value="1"/>
</dbReference>
<evidence type="ECO:0000256" key="2">
    <source>
        <dbReference type="ARBA" id="ARBA00005204"/>
    </source>
</evidence>
<dbReference type="GO" id="GO:0004636">
    <property type="term" value="F:phosphoribosyl-ATP diphosphatase activity"/>
    <property type="evidence" value="ECO:0007669"/>
    <property type="project" value="UniProtKB-UniRule"/>
</dbReference>
<keyword evidence="6 9" id="KW-0378">Hydrolase</keyword>
<evidence type="ECO:0000256" key="7">
    <source>
        <dbReference type="ARBA" id="ARBA00022840"/>
    </source>
</evidence>
<sequence>MAQDVEILNELYKVILSRRGTDADKSYTAKLFSRGRGKIAQKFGEEAVETIVAALSEGRDELAAESADTLYHLLVLWADCGVEPGKVWAELERRLGTSGIDEKKSRAKKS</sequence>
<evidence type="ECO:0000256" key="8">
    <source>
        <dbReference type="ARBA" id="ARBA00023102"/>
    </source>
</evidence>
<evidence type="ECO:0000256" key="4">
    <source>
        <dbReference type="ARBA" id="ARBA00022605"/>
    </source>
</evidence>
<evidence type="ECO:0000313" key="10">
    <source>
        <dbReference type="EMBL" id="SEH28274.1"/>
    </source>
</evidence>
<keyword evidence="11" id="KW-1185">Reference proteome</keyword>
<dbReference type="PANTHER" id="PTHR42945:SF1">
    <property type="entry name" value="HISTIDINE BIOSYNTHESIS BIFUNCTIONAL PROTEIN HIS7"/>
    <property type="match status" value="1"/>
</dbReference>
<keyword evidence="4 9" id="KW-0028">Amino-acid biosynthesis</keyword>
<dbReference type="RefSeq" id="WP_074765535.1">
    <property type="nucleotide sequence ID" value="NZ_FNWO01000002.1"/>
</dbReference>
<evidence type="ECO:0000256" key="1">
    <source>
        <dbReference type="ARBA" id="ARBA00001460"/>
    </source>
</evidence>
<gene>
    <name evidence="9" type="primary">hisE</name>
    <name evidence="10" type="ORF">SAMN04244559_00676</name>
</gene>
<dbReference type="Proteomes" id="UP000182983">
    <property type="component" value="Unassembled WGS sequence"/>
</dbReference>
<name>A0A1H6H283_MAGFU</name>
<dbReference type="SUPFAM" id="SSF101386">
    <property type="entry name" value="all-alpha NTP pyrophosphatases"/>
    <property type="match status" value="1"/>
</dbReference>